<evidence type="ECO:0000256" key="3">
    <source>
        <dbReference type="ARBA" id="ARBA00022448"/>
    </source>
</evidence>
<feature type="repeat" description="Solcar" evidence="9">
    <location>
        <begin position="114"/>
        <end position="195"/>
    </location>
</feature>
<dbReference type="PANTHER" id="PTHR45788:SF4">
    <property type="entry name" value="TRICARBOXYLATE TRANSPORT PROTEIN, MITOCHONDRIAL"/>
    <property type="match status" value="1"/>
</dbReference>
<dbReference type="PANTHER" id="PTHR45788">
    <property type="entry name" value="SUCCINATE/FUMARATE MITOCHONDRIAL TRANSPORTER-RELATED"/>
    <property type="match status" value="1"/>
</dbReference>
<keyword evidence="3 10" id="KW-0813">Transport</keyword>
<accession>A0A024GK45</accession>
<evidence type="ECO:0008006" key="13">
    <source>
        <dbReference type="Google" id="ProtNLM"/>
    </source>
</evidence>
<evidence type="ECO:0000256" key="8">
    <source>
        <dbReference type="ARBA" id="ARBA00023136"/>
    </source>
</evidence>
<keyword evidence="4 9" id="KW-0812">Transmembrane</keyword>
<evidence type="ECO:0000313" key="11">
    <source>
        <dbReference type="EMBL" id="CCI46873.1"/>
    </source>
</evidence>
<dbReference type="GO" id="GO:0006843">
    <property type="term" value="P:mitochondrial citrate transmembrane transport"/>
    <property type="evidence" value="ECO:0007669"/>
    <property type="project" value="TreeGrafter"/>
</dbReference>
<organism evidence="11 12">
    <name type="scientific">Albugo candida</name>
    <dbReference type="NCBI Taxonomy" id="65357"/>
    <lineage>
        <taxon>Eukaryota</taxon>
        <taxon>Sar</taxon>
        <taxon>Stramenopiles</taxon>
        <taxon>Oomycota</taxon>
        <taxon>Peronosporomycetes</taxon>
        <taxon>Albuginales</taxon>
        <taxon>Albuginaceae</taxon>
        <taxon>Albugo</taxon>
    </lineage>
</organism>
<dbReference type="InterPro" id="IPR023395">
    <property type="entry name" value="MCP_dom_sf"/>
</dbReference>
<feature type="repeat" description="Solcar" evidence="9">
    <location>
        <begin position="214"/>
        <end position="302"/>
    </location>
</feature>
<dbReference type="Proteomes" id="UP000053237">
    <property type="component" value="Unassembled WGS sequence"/>
</dbReference>
<evidence type="ECO:0000256" key="6">
    <source>
        <dbReference type="ARBA" id="ARBA00022989"/>
    </source>
</evidence>
<dbReference type="Gene3D" id="1.50.40.10">
    <property type="entry name" value="Mitochondrial carrier domain"/>
    <property type="match status" value="1"/>
</dbReference>
<evidence type="ECO:0000256" key="9">
    <source>
        <dbReference type="PROSITE-ProRule" id="PRU00282"/>
    </source>
</evidence>
<gene>
    <name evidence="11" type="ORF">BN9_078280</name>
</gene>
<protein>
    <recommendedName>
        <fullName evidence="13">Mitochondrial carrier protein</fullName>
    </recommendedName>
</protein>
<name>A0A024GK45_9STRA</name>
<dbReference type="GO" id="GO:0031966">
    <property type="term" value="C:mitochondrial membrane"/>
    <property type="evidence" value="ECO:0007669"/>
    <property type="project" value="UniProtKB-SubCell"/>
</dbReference>
<dbReference type="SUPFAM" id="SSF103506">
    <property type="entry name" value="Mitochondrial carrier"/>
    <property type="match status" value="1"/>
</dbReference>
<dbReference type="InterPro" id="IPR018108">
    <property type="entry name" value="MCP_transmembrane"/>
</dbReference>
<dbReference type="PROSITE" id="PS50920">
    <property type="entry name" value="SOLCAR"/>
    <property type="match status" value="2"/>
</dbReference>
<evidence type="ECO:0000256" key="4">
    <source>
        <dbReference type="ARBA" id="ARBA00022692"/>
    </source>
</evidence>
<keyword evidence="7" id="KW-0496">Mitochondrion</keyword>
<keyword evidence="8 9" id="KW-0472">Membrane</keyword>
<keyword evidence="5" id="KW-0677">Repeat</keyword>
<dbReference type="EMBL" id="CAIX01000143">
    <property type="protein sequence ID" value="CCI46873.1"/>
    <property type="molecule type" value="Genomic_DNA"/>
</dbReference>
<evidence type="ECO:0000256" key="2">
    <source>
        <dbReference type="ARBA" id="ARBA00006375"/>
    </source>
</evidence>
<comment type="similarity">
    <text evidence="2 10">Belongs to the mitochondrial carrier (TC 2.A.29) family.</text>
</comment>
<reference evidence="11 12" key="1">
    <citation type="submission" date="2012-05" db="EMBL/GenBank/DDBJ databases">
        <title>Recombination and specialization in a pathogen metapopulation.</title>
        <authorList>
            <person name="Gardiner A."/>
            <person name="Kemen E."/>
            <person name="Schultz-Larsen T."/>
            <person name="MacLean D."/>
            <person name="Van Oosterhout C."/>
            <person name="Jones J.D.G."/>
        </authorList>
    </citation>
    <scope>NUCLEOTIDE SEQUENCE [LARGE SCALE GENOMIC DNA]</scope>
    <source>
        <strain evidence="11 12">Ac Nc2</strain>
    </source>
</reference>
<evidence type="ECO:0000256" key="7">
    <source>
        <dbReference type="ARBA" id="ARBA00023128"/>
    </source>
</evidence>
<dbReference type="Pfam" id="PF00153">
    <property type="entry name" value="Mito_carr"/>
    <property type="match status" value="2"/>
</dbReference>
<comment type="caution">
    <text evidence="11">The sequence shown here is derived from an EMBL/GenBank/DDBJ whole genome shotgun (WGS) entry which is preliminary data.</text>
</comment>
<evidence type="ECO:0000256" key="5">
    <source>
        <dbReference type="ARBA" id="ARBA00022737"/>
    </source>
</evidence>
<evidence type="ECO:0000313" key="12">
    <source>
        <dbReference type="Proteomes" id="UP000053237"/>
    </source>
</evidence>
<sequence length="313" mass="33351">MSNTSSVNPKMSNVTEKDCIIDPAAKLSGLQNAVVGSLAGMTEVLIQQPTIAIKNAIQQGMPIKWAPSTLYRGVGVTMASVAPCTAIQFGVNGKLLSAFSQSGKHLDPIQRKKREDIVKVGCATIAGFTSAFMTAPGELVMTLQQNTGKSFRRTIAEVLRSHGIVRMYRGLDVTAARESFWCASYLALGPAIASKLHDTVPSFFGTTESASIGQQMSASATASILAGILTVYATQPFDTVKTVMQGEAILPNRSLPNSIATAQRLWKSGGIKSFYRGTVPRGVRLVGAVIILGQTKRILEKVFLDQDILASIS</sequence>
<evidence type="ECO:0000256" key="1">
    <source>
        <dbReference type="ARBA" id="ARBA00004225"/>
    </source>
</evidence>
<dbReference type="InterPro" id="IPR049563">
    <property type="entry name" value="TXTP-like"/>
</dbReference>
<dbReference type="STRING" id="65357.A0A024GK45"/>
<evidence type="ECO:0000256" key="10">
    <source>
        <dbReference type="RuleBase" id="RU000488"/>
    </source>
</evidence>
<keyword evidence="12" id="KW-1185">Reference proteome</keyword>
<dbReference type="AlphaFoldDB" id="A0A024GK45"/>
<comment type="subcellular location">
    <subcellularLocation>
        <location evidence="1">Mitochondrion membrane</location>
        <topology evidence="1">Multi-pass membrane protein</topology>
    </subcellularLocation>
</comment>
<keyword evidence="6" id="KW-1133">Transmembrane helix</keyword>
<dbReference type="OrthoDB" id="44467at2759"/>
<dbReference type="GO" id="GO:0071913">
    <property type="term" value="F:citrate secondary active transmembrane transporter activity"/>
    <property type="evidence" value="ECO:0007669"/>
    <property type="project" value="TreeGrafter"/>
</dbReference>
<proteinExistence type="inferred from homology"/>
<dbReference type="InParanoid" id="A0A024GK45"/>